<name>A0A6J4IAW6_9ACTN</name>
<dbReference type="AlphaFoldDB" id="A0A6J4IAW6"/>
<accession>A0A6J4IAW6</accession>
<reference evidence="2" key="1">
    <citation type="submission" date="2020-02" db="EMBL/GenBank/DDBJ databases">
        <authorList>
            <person name="Meier V. D."/>
        </authorList>
    </citation>
    <scope>NUCLEOTIDE SEQUENCE</scope>
    <source>
        <strain evidence="2">AVDCRST_MAG50</strain>
    </source>
</reference>
<feature type="region of interest" description="Disordered" evidence="1">
    <location>
        <begin position="1"/>
        <end position="32"/>
    </location>
</feature>
<dbReference type="EMBL" id="CADCTF010000101">
    <property type="protein sequence ID" value="CAA9246137.1"/>
    <property type="molecule type" value="Genomic_DNA"/>
</dbReference>
<feature type="compositionally biased region" description="Polar residues" evidence="1">
    <location>
        <begin position="1"/>
        <end position="10"/>
    </location>
</feature>
<evidence type="ECO:0000256" key="1">
    <source>
        <dbReference type="SAM" id="MobiDB-lite"/>
    </source>
</evidence>
<protein>
    <submittedName>
        <fullName evidence="2">Uncharacterized protein</fullName>
    </submittedName>
</protein>
<proteinExistence type="predicted"/>
<gene>
    <name evidence="2" type="ORF">AVDCRST_MAG50-1988</name>
</gene>
<evidence type="ECO:0000313" key="2">
    <source>
        <dbReference type="EMBL" id="CAA9246137.1"/>
    </source>
</evidence>
<sequence>MPSSTRTTANGRPPPAAEAQRTQGSLARSCGVHGHAPVDEVLGQHAPRGGVVVHHQACSPPGRPTWQYLSVGRR</sequence>
<organism evidence="2">
    <name type="scientific">uncultured Acidimicrobiales bacterium</name>
    <dbReference type="NCBI Taxonomy" id="310071"/>
    <lineage>
        <taxon>Bacteria</taxon>
        <taxon>Bacillati</taxon>
        <taxon>Actinomycetota</taxon>
        <taxon>Acidimicrobiia</taxon>
        <taxon>Acidimicrobiales</taxon>
        <taxon>environmental samples</taxon>
    </lineage>
</organism>